<keyword evidence="5 8" id="KW-0547">Nucleotide-binding</keyword>
<evidence type="ECO:0000256" key="1">
    <source>
        <dbReference type="ARBA" id="ARBA00004496"/>
    </source>
</evidence>
<dbReference type="Proteomes" id="UP000243688">
    <property type="component" value="Unassembled WGS sequence"/>
</dbReference>
<evidence type="ECO:0000256" key="7">
    <source>
        <dbReference type="ARBA" id="ARBA00048539"/>
    </source>
</evidence>
<dbReference type="Pfam" id="PF01171">
    <property type="entry name" value="ATP_bind_3"/>
    <property type="match status" value="1"/>
</dbReference>
<comment type="subcellular location">
    <subcellularLocation>
        <location evidence="1 8">Cytoplasm</location>
    </subcellularLocation>
</comment>
<dbReference type="SUPFAM" id="SSF82829">
    <property type="entry name" value="MesJ substrate recognition domain-like"/>
    <property type="match status" value="1"/>
</dbReference>
<keyword evidence="6 8" id="KW-0067">ATP-binding</keyword>
<dbReference type="EMBL" id="MOXJ01000005">
    <property type="protein sequence ID" value="PDO11081.1"/>
    <property type="molecule type" value="Genomic_DNA"/>
</dbReference>
<dbReference type="GO" id="GO:0005737">
    <property type="term" value="C:cytoplasm"/>
    <property type="evidence" value="ECO:0007669"/>
    <property type="project" value="UniProtKB-SubCell"/>
</dbReference>
<comment type="similarity">
    <text evidence="8">Belongs to the tRNA(Ile)-lysidine synthase family.</text>
</comment>
<dbReference type="SUPFAM" id="SSF56037">
    <property type="entry name" value="PheT/TilS domain"/>
    <property type="match status" value="1"/>
</dbReference>
<evidence type="ECO:0000256" key="6">
    <source>
        <dbReference type="ARBA" id="ARBA00022840"/>
    </source>
</evidence>
<evidence type="ECO:0000256" key="3">
    <source>
        <dbReference type="ARBA" id="ARBA00022598"/>
    </source>
</evidence>
<evidence type="ECO:0000256" key="2">
    <source>
        <dbReference type="ARBA" id="ARBA00022490"/>
    </source>
</evidence>
<evidence type="ECO:0000256" key="5">
    <source>
        <dbReference type="ARBA" id="ARBA00022741"/>
    </source>
</evidence>
<proteinExistence type="inferred from homology"/>
<gene>
    <name evidence="8" type="primary">tilS</name>
    <name evidence="10" type="ORF">BLM47_03535</name>
</gene>
<dbReference type="AlphaFoldDB" id="A0A2A6E223"/>
<dbReference type="InterPro" id="IPR011063">
    <property type="entry name" value="TilS/TtcA_N"/>
</dbReference>
<evidence type="ECO:0000256" key="4">
    <source>
        <dbReference type="ARBA" id="ARBA00022694"/>
    </source>
</evidence>
<organism evidence="10 11">
    <name type="scientific">Candidatus Reconcilbacillus cellulovorans</name>
    <dbReference type="NCBI Taxonomy" id="1906605"/>
    <lineage>
        <taxon>Bacteria</taxon>
        <taxon>Bacillati</taxon>
        <taxon>Bacillota</taxon>
        <taxon>Bacilli</taxon>
        <taxon>Bacillales</taxon>
        <taxon>Paenibacillaceae</taxon>
        <taxon>Candidatus Reconcilbacillus</taxon>
    </lineage>
</organism>
<dbReference type="GO" id="GO:0032267">
    <property type="term" value="F:tRNA(Ile)-lysidine synthase activity"/>
    <property type="evidence" value="ECO:0007669"/>
    <property type="project" value="UniProtKB-EC"/>
</dbReference>
<dbReference type="GO" id="GO:0005524">
    <property type="term" value="F:ATP binding"/>
    <property type="evidence" value="ECO:0007669"/>
    <property type="project" value="UniProtKB-UniRule"/>
</dbReference>
<dbReference type="Gene3D" id="3.30.465.60">
    <property type="match status" value="1"/>
</dbReference>
<dbReference type="PANTHER" id="PTHR43033">
    <property type="entry name" value="TRNA(ILE)-LYSIDINE SYNTHASE-RELATED"/>
    <property type="match status" value="1"/>
</dbReference>
<reference evidence="10 11" key="1">
    <citation type="submission" date="2016-12" db="EMBL/GenBank/DDBJ databases">
        <title>Candidatus Reconcilibacillus cellulovorans genome.</title>
        <authorList>
            <person name="Kolinko S."/>
            <person name="Wu Y.-W."/>
            <person name="Tachea F."/>
            <person name="Denzel E."/>
            <person name="Hiras J."/>
            <person name="Baecker N."/>
            <person name="Chan L.J."/>
            <person name="Eichorst S.A."/>
            <person name="Frey D."/>
            <person name="Adams P.D."/>
            <person name="Pray T."/>
            <person name="Tanjore D."/>
            <person name="Petzold C.J."/>
            <person name="Gladden J.M."/>
            <person name="Simmons B.A."/>
            <person name="Singer S.W."/>
        </authorList>
    </citation>
    <scope>NUCLEOTIDE SEQUENCE [LARGE SCALE GENOMIC DNA]</scope>
    <source>
        <strain evidence="10">JTherm</strain>
    </source>
</reference>
<dbReference type="HAMAP" id="MF_01161">
    <property type="entry name" value="tRNA_Ile_lys_synt"/>
    <property type="match status" value="1"/>
</dbReference>
<dbReference type="InterPro" id="IPR014729">
    <property type="entry name" value="Rossmann-like_a/b/a_fold"/>
</dbReference>
<dbReference type="Gene3D" id="3.40.50.620">
    <property type="entry name" value="HUPs"/>
    <property type="match status" value="1"/>
</dbReference>
<comment type="caution">
    <text evidence="10">The sequence shown here is derived from an EMBL/GenBank/DDBJ whole genome shotgun (WGS) entry which is preliminary data.</text>
</comment>
<dbReference type="InterPro" id="IPR012796">
    <property type="entry name" value="Lysidine-tRNA-synth_C"/>
</dbReference>
<accession>A0A2A6E223</accession>
<comment type="domain">
    <text evidence="8">The N-terminal region contains the highly conserved SGGXDS motif, predicted to be a P-loop motif involved in ATP binding.</text>
</comment>
<evidence type="ECO:0000256" key="8">
    <source>
        <dbReference type="HAMAP-Rule" id="MF_01161"/>
    </source>
</evidence>
<dbReference type="SUPFAM" id="SSF52402">
    <property type="entry name" value="Adenine nucleotide alpha hydrolases-like"/>
    <property type="match status" value="1"/>
</dbReference>
<protein>
    <recommendedName>
        <fullName evidence="8">tRNA(Ile)-lysidine synthase</fullName>
        <ecNumber evidence="8">6.3.4.19</ecNumber>
    </recommendedName>
    <alternativeName>
        <fullName evidence="8">tRNA(Ile)-2-lysyl-cytidine synthase</fullName>
    </alternativeName>
    <alternativeName>
        <fullName evidence="8">tRNA(Ile)-lysidine synthetase</fullName>
    </alternativeName>
</protein>
<keyword evidence="3 8" id="KW-0436">Ligase</keyword>
<evidence type="ECO:0000313" key="11">
    <source>
        <dbReference type="Proteomes" id="UP000243688"/>
    </source>
</evidence>
<dbReference type="NCBIfam" id="TIGR02432">
    <property type="entry name" value="lysidine_TilS_N"/>
    <property type="match status" value="1"/>
</dbReference>
<sequence>MSRELERAIERAVRAGLLARGDRLVVAFSGGPDSTALLHLLHRYSARWDWRLVAAHVNHGLRAGEAERDAEAARAFAERLGVPFERGDLDVPAVVARTKENVQAAARRLRYAFLREVAARHGASKIALAHHADDQAETVLLRLVRGAGPSGLAGIPERRREGDVEVVRPLLGVTKADILEYCEAHGLLFCRDSGNETRRYDRNRIRLDVMPVLRELNPAVSAAISRLAGIVREEDAYLDEAARCAATEGVRMETGEASFSRAWFCGLPLALQRRVIKLILNYLSEQEKAQGWTDWTWAHAEAVREAVVKPSPPNADFAVRRDVRLRRQYDEIRLFLDVSGGGRDGPLQVTARAVSIDVSADGELRWFGAVLVWNRIPASELARRSLDARREAAFDADALVCPVAVRSWRPGDRMQVLGMEGTKKVQDLFVDDKVPVCRRRLLPVVTDGVGDILWIPGVRRSRLALVTETTERVLYMKYCDQDCD</sequence>
<dbReference type="PANTHER" id="PTHR43033:SF1">
    <property type="entry name" value="TRNA(ILE)-LYSIDINE SYNTHASE-RELATED"/>
    <property type="match status" value="1"/>
</dbReference>
<evidence type="ECO:0000313" key="10">
    <source>
        <dbReference type="EMBL" id="PDO11081.1"/>
    </source>
</evidence>
<name>A0A2A6E223_9BACL</name>
<dbReference type="CDD" id="cd01992">
    <property type="entry name" value="TilS_N"/>
    <property type="match status" value="1"/>
</dbReference>
<feature type="domain" description="Lysidine-tRNA(Ile) synthetase C-terminal" evidence="9">
    <location>
        <begin position="403"/>
        <end position="475"/>
    </location>
</feature>
<comment type="function">
    <text evidence="8">Ligates lysine onto the cytidine present at position 34 of the AUA codon-specific tRNA(Ile) that contains the anticodon CAU, in an ATP-dependent manner. Cytidine is converted to lysidine, thus changing the amino acid specificity of the tRNA from methionine to isoleucine.</text>
</comment>
<keyword evidence="4 8" id="KW-0819">tRNA processing</keyword>
<dbReference type="NCBIfam" id="TIGR02433">
    <property type="entry name" value="lysidine_TilS_C"/>
    <property type="match status" value="1"/>
</dbReference>
<dbReference type="SMART" id="SM00977">
    <property type="entry name" value="TilS_C"/>
    <property type="match status" value="1"/>
</dbReference>
<dbReference type="InterPro" id="IPR012094">
    <property type="entry name" value="tRNA_Ile_lys_synt"/>
</dbReference>
<comment type="catalytic activity">
    <reaction evidence="7 8">
        <text>cytidine(34) in tRNA(Ile2) + L-lysine + ATP = lysidine(34) in tRNA(Ile2) + AMP + diphosphate + H(+)</text>
        <dbReference type="Rhea" id="RHEA:43744"/>
        <dbReference type="Rhea" id="RHEA-COMP:10625"/>
        <dbReference type="Rhea" id="RHEA-COMP:10670"/>
        <dbReference type="ChEBI" id="CHEBI:15378"/>
        <dbReference type="ChEBI" id="CHEBI:30616"/>
        <dbReference type="ChEBI" id="CHEBI:32551"/>
        <dbReference type="ChEBI" id="CHEBI:33019"/>
        <dbReference type="ChEBI" id="CHEBI:82748"/>
        <dbReference type="ChEBI" id="CHEBI:83665"/>
        <dbReference type="ChEBI" id="CHEBI:456215"/>
        <dbReference type="EC" id="6.3.4.19"/>
    </reaction>
</comment>
<keyword evidence="2 8" id="KW-0963">Cytoplasm</keyword>
<evidence type="ECO:0000259" key="9">
    <source>
        <dbReference type="SMART" id="SM00977"/>
    </source>
</evidence>
<feature type="binding site" evidence="8">
    <location>
        <begin position="29"/>
        <end position="34"/>
    </location>
    <ligand>
        <name>ATP</name>
        <dbReference type="ChEBI" id="CHEBI:30616"/>
    </ligand>
</feature>
<dbReference type="InterPro" id="IPR012795">
    <property type="entry name" value="tRNA_Ile_lys_synt_N"/>
</dbReference>
<dbReference type="GO" id="GO:0006400">
    <property type="term" value="P:tRNA modification"/>
    <property type="evidence" value="ECO:0007669"/>
    <property type="project" value="UniProtKB-UniRule"/>
</dbReference>
<dbReference type="Pfam" id="PF11734">
    <property type="entry name" value="TilS_C"/>
    <property type="match status" value="1"/>
</dbReference>
<dbReference type="EC" id="6.3.4.19" evidence="8"/>